<evidence type="ECO:0000313" key="1">
    <source>
        <dbReference type="EMBL" id="KAJ8645735.1"/>
    </source>
</evidence>
<gene>
    <name evidence="1" type="ORF">MRB53_007483</name>
</gene>
<organism evidence="1 2">
    <name type="scientific">Persea americana</name>
    <name type="common">Avocado</name>
    <dbReference type="NCBI Taxonomy" id="3435"/>
    <lineage>
        <taxon>Eukaryota</taxon>
        <taxon>Viridiplantae</taxon>
        <taxon>Streptophyta</taxon>
        <taxon>Embryophyta</taxon>
        <taxon>Tracheophyta</taxon>
        <taxon>Spermatophyta</taxon>
        <taxon>Magnoliopsida</taxon>
        <taxon>Magnoliidae</taxon>
        <taxon>Laurales</taxon>
        <taxon>Lauraceae</taxon>
        <taxon>Persea</taxon>
    </lineage>
</organism>
<sequence length="227" mass="24460">MHPSALVSRPHSITDVDVDHAPWNLPLQQAVEDDADGESVEGMLLRMLEEEENNNGFQSFSQVLSGNEHGPPVISGSHLQNLGPNYVWGPESPDDFFVEKDLVGSEFSSTLSSENTCVPSMTLDGECFDPEALLRELAPSAQLQNTVSAPRRSHQVVIQPPPSGSVGGSSSNNIKNPLVMKIVVSVSVPSIYIGGLNHAHPPAAASFEELPDVGRISKLGKKYFCFM</sequence>
<evidence type="ECO:0000313" key="2">
    <source>
        <dbReference type="Proteomes" id="UP001234297"/>
    </source>
</evidence>
<keyword evidence="2" id="KW-1185">Reference proteome</keyword>
<reference evidence="1 2" key="1">
    <citation type="journal article" date="2022" name="Hortic Res">
        <title>A haplotype resolved chromosomal level avocado genome allows analysis of novel avocado genes.</title>
        <authorList>
            <person name="Nath O."/>
            <person name="Fletcher S.J."/>
            <person name="Hayward A."/>
            <person name="Shaw L.M."/>
            <person name="Masouleh A.K."/>
            <person name="Furtado A."/>
            <person name="Henry R.J."/>
            <person name="Mitter N."/>
        </authorList>
    </citation>
    <scope>NUCLEOTIDE SEQUENCE [LARGE SCALE GENOMIC DNA]</scope>
    <source>
        <strain evidence="2">cv. Hass</strain>
    </source>
</reference>
<accession>A0ACC2MJB7</accession>
<proteinExistence type="predicted"/>
<name>A0ACC2MJB7_PERAE</name>
<comment type="caution">
    <text evidence="1">The sequence shown here is derived from an EMBL/GenBank/DDBJ whole genome shotgun (WGS) entry which is preliminary data.</text>
</comment>
<dbReference type="EMBL" id="CM056810">
    <property type="protein sequence ID" value="KAJ8645735.1"/>
    <property type="molecule type" value="Genomic_DNA"/>
</dbReference>
<dbReference type="Proteomes" id="UP001234297">
    <property type="component" value="Chromosome 2"/>
</dbReference>
<protein>
    <submittedName>
        <fullName evidence="1">Uncharacterized protein</fullName>
    </submittedName>
</protein>